<sequence>MARSTKPATPSKAARASLGSSGTKKKQLSLMSFFKPATLSPSMTPKVPSSPLKTKSFSHDPSSDKENDNSILQDDTRLTDTPLTSESEATPKKSVDPKKPLSEFDDNRSHNSSSPSKRRNRSRSVSYAESDDEEITTRSSKRTKVLDSEDEDEEDEFVPPAEDDDEDDMSDFIVEDDKESEPEVEEDDEEEEVTRPKKEKKKAPKPSLPPRTKSGGSSSSSLGNKFKSGSSYQATGENAPSLAVKTAAAAPAKKNFAKENEERYQWLVNIKDSEKRPKDHPDYDPRTLYIPQSAWSKFTAFEKQYWEIKCQMWNTVVFFKKGKFYELYENDAMIANKEFDLKIAGGGRANMKLAGIPEMSFEYWAKEFISHGYKVAKVDQKETLLAKEMRGGSGVKEEKIIKRELTSILTGGTLTDLNMISDDMSIYCLSIKEETLDDGSKVFGVAFVDTSTGELNLIEFQDDPECTKLETLVTQVKPKEVICEKGNLSSIATKILKFNAQNQIWNSMNPISEFWDYDITLETLVKSKYYEAADLDDYSKFPPALKEAIESHKVCFNAFGGLLSYLKVLKLDESIMTLANMNQYSISKSKTSNLILDGITLNNLEILNNSFDGGDRGTLFKLINKAITPFGKRTLKHWVLHPLMQIKDINDRYDSIEYLMNDGLELRTILEQSFTGLPDLERLISRVHSKTLRFKDFLKVIEAFERISTLINQVEEFTNEESGVLFKYIKKFPSELKSIIGEWEDAFDRAQAKNDVIIPNKGIDETFDESYGKIQSYESTLNEHLKEYKRTFKSNEIVFRDSGKEIYLIEFPNKLEKKVPHDWQQMGSTSKVKRFWSPEVRTLVKELLEQKELHKTVCDTLKFRMYERFDKHYSVWMSTIKSISSIDCLLALTRTSETMGYPSCRPEFVDSEHGLVDFKELRHPCFVGTTKEFIPNDICLGGESNANFGLLTGANAAGKSTIMRTTALAIILSQLGCYIPASLAKLSPIDRIMTRLGANDNIMQGKSTFFVELSETKKILSNATTKSLVILDELGRGGSSSDGYAIAESVLYHLSTHVQPLGFFATHYGTLGDAFKNHPQIKPLRMGILIDNNSRNITFLYKLEEGAASGSFGMNVASMCGISEDIVSKAEVAATEYEQTSKLRRRADEDKVAKLSLGVQSDFAWFAGDKIKTLEHDVLDYNEMVKQRALETLFRMVD</sequence>
<evidence type="ECO:0000256" key="11">
    <source>
        <dbReference type="PIRNR" id="PIRNR037677"/>
    </source>
</evidence>
<evidence type="ECO:0000313" key="16">
    <source>
        <dbReference type="Proteomes" id="UP000094285"/>
    </source>
</evidence>
<dbReference type="PIRSF" id="PIRSF037677">
    <property type="entry name" value="DNA_mis_repair_Msh6"/>
    <property type="match status" value="1"/>
</dbReference>
<dbReference type="STRING" id="984487.A0A1E4SEM2"/>
<keyword evidence="16" id="KW-1185">Reference proteome</keyword>
<dbReference type="FunFam" id="1.10.1420.10:FF:000019">
    <property type="entry name" value="DNA mismatch repair protein"/>
    <property type="match status" value="1"/>
</dbReference>
<dbReference type="PROSITE" id="PS00486">
    <property type="entry name" value="DNA_MISMATCH_REPAIR_2"/>
    <property type="match status" value="1"/>
</dbReference>
<dbReference type="PANTHER" id="PTHR11361:SF148">
    <property type="entry name" value="DNA MISMATCH REPAIR PROTEIN MSH6"/>
    <property type="match status" value="1"/>
</dbReference>
<dbReference type="GO" id="GO:0000400">
    <property type="term" value="F:four-way junction DNA binding"/>
    <property type="evidence" value="ECO:0007669"/>
    <property type="project" value="EnsemblFungi"/>
</dbReference>
<dbReference type="InterPro" id="IPR007696">
    <property type="entry name" value="DNA_mismatch_repair_MutS_core"/>
</dbReference>
<evidence type="ECO:0000256" key="1">
    <source>
        <dbReference type="ARBA" id="ARBA00004123"/>
    </source>
</evidence>
<dbReference type="InterPro" id="IPR007695">
    <property type="entry name" value="DNA_mismatch_repair_MutS-lik_N"/>
</dbReference>
<reference evidence="16" key="1">
    <citation type="submission" date="2016-05" db="EMBL/GenBank/DDBJ databases">
        <title>Comparative genomics of biotechnologically important yeasts.</title>
        <authorList>
            <consortium name="DOE Joint Genome Institute"/>
            <person name="Riley R."/>
            <person name="Haridas S."/>
            <person name="Wolfe K.H."/>
            <person name="Lopes M.R."/>
            <person name="Hittinger C.T."/>
            <person name="Goker M."/>
            <person name="Salamov A."/>
            <person name="Wisecaver J."/>
            <person name="Long T.M."/>
            <person name="Aerts A.L."/>
            <person name="Barry K."/>
            <person name="Choi C."/>
            <person name="Clum A."/>
            <person name="Coughlan A.Y."/>
            <person name="Deshpande S."/>
            <person name="Douglass A.P."/>
            <person name="Hanson S.J."/>
            <person name="Klenk H.-P."/>
            <person name="Labutti K."/>
            <person name="Lapidus A."/>
            <person name="Lindquist E."/>
            <person name="Lipzen A."/>
            <person name="Meier-Kolthoff J.P."/>
            <person name="Ohm R.A."/>
            <person name="Otillar R.P."/>
            <person name="Pangilinan J."/>
            <person name="Peng Y."/>
            <person name="Rokas A."/>
            <person name="Rosa C.A."/>
            <person name="Scheuner C."/>
            <person name="Sibirny A.A."/>
            <person name="Slot J.C."/>
            <person name="Stielow J.B."/>
            <person name="Sun H."/>
            <person name="Kurtzman C.P."/>
            <person name="Blackwell M."/>
            <person name="Grigoriev I.V."/>
            <person name="Jeffries T.W."/>
        </authorList>
    </citation>
    <scope>NUCLEOTIDE SEQUENCE [LARGE SCALE GENOMIC DNA]</scope>
    <source>
        <strain evidence="16">NRRL Y-17324</strain>
    </source>
</reference>
<dbReference type="SMART" id="SM00534">
    <property type="entry name" value="MUTSac"/>
    <property type="match status" value="1"/>
</dbReference>
<dbReference type="GO" id="GO:0036297">
    <property type="term" value="P:interstrand cross-link repair"/>
    <property type="evidence" value="ECO:0007669"/>
    <property type="project" value="EnsemblFungi"/>
</dbReference>
<evidence type="ECO:0000256" key="10">
    <source>
        <dbReference type="ARBA" id="ARBA00025902"/>
    </source>
</evidence>
<dbReference type="SUPFAM" id="SSF55271">
    <property type="entry name" value="DNA repair protein MutS, domain I"/>
    <property type="match status" value="1"/>
</dbReference>
<dbReference type="InterPro" id="IPR045076">
    <property type="entry name" value="MutS"/>
</dbReference>
<evidence type="ECO:0000256" key="5">
    <source>
        <dbReference type="ARBA" id="ARBA00022840"/>
    </source>
</evidence>
<evidence type="ECO:0000256" key="6">
    <source>
        <dbReference type="ARBA" id="ARBA00023125"/>
    </source>
</evidence>
<evidence type="ECO:0000256" key="8">
    <source>
        <dbReference type="ARBA" id="ARBA00023242"/>
    </source>
</evidence>
<dbReference type="AlphaFoldDB" id="A0A1E4SEM2"/>
<dbReference type="FunFam" id="3.40.50.300:FF:000771">
    <property type="entry name" value="DNA mismatch repair protein"/>
    <property type="match status" value="1"/>
</dbReference>
<dbReference type="Pfam" id="PF01624">
    <property type="entry name" value="MutS_I"/>
    <property type="match status" value="1"/>
</dbReference>
<evidence type="ECO:0000256" key="13">
    <source>
        <dbReference type="SAM" id="MobiDB-lite"/>
    </source>
</evidence>
<dbReference type="Gene3D" id="3.40.1170.10">
    <property type="entry name" value="DNA repair protein MutS, domain I"/>
    <property type="match status" value="1"/>
</dbReference>
<feature type="compositionally biased region" description="Basic and acidic residues" evidence="13">
    <location>
        <begin position="57"/>
        <end position="78"/>
    </location>
</feature>
<dbReference type="GeneID" id="30985955"/>
<dbReference type="GO" id="GO:0005524">
    <property type="term" value="F:ATP binding"/>
    <property type="evidence" value="ECO:0007669"/>
    <property type="project" value="UniProtKB-UniRule"/>
</dbReference>
<dbReference type="GO" id="GO:0032301">
    <property type="term" value="C:MutSalpha complex"/>
    <property type="evidence" value="ECO:0007669"/>
    <property type="project" value="EnsemblFungi"/>
</dbReference>
<feature type="compositionally biased region" description="Polar residues" evidence="13">
    <location>
        <begin position="79"/>
        <end position="88"/>
    </location>
</feature>
<dbReference type="SUPFAM" id="SSF52540">
    <property type="entry name" value="P-loop containing nucleoside triphosphate hydrolases"/>
    <property type="match status" value="1"/>
</dbReference>
<keyword evidence="4 11" id="KW-0227">DNA damage</keyword>
<feature type="domain" description="DNA mismatch repair proteins mutS family" evidence="14">
    <location>
        <begin position="1027"/>
        <end position="1043"/>
    </location>
</feature>
<dbReference type="InterPro" id="IPR016151">
    <property type="entry name" value="DNA_mismatch_repair_MutS_N"/>
</dbReference>
<dbReference type="Pfam" id="PF00488">
    <property type="entry name" value="MutS_V"/>
    <property type="match status" value="1"/>
</dbReference>
<dbReference type="EMBL" id="KV453914">
    <property type="protein sequence ID" value="ODV77979.1"/>
    <property type="molecule type" value="Genomic_DNA"/>
</dbReference>
<dbReference type="Gene3D" id="1.10.1420.10">
    <property type="match status" value="2"/>
</dbReference>
<dbReference type="RefSeq" id="XP_020063101.1">
    <property type="nucleotide sequence ID" value="XM_020211819.1"/>
</dbReference>
<dbReference type="InterPro" id="IPR007860">
    <property type="entry name" value="DNA_mmatch_repair_MutS_con_dom"/>
</dbReference>
<dbReference type="GO" id="GO:0032138">
    <property type="term" value="F:single base insertion or deletion binding"/>
    <property type="evidence" value="ECO:0007669"/>
    <property type="project" value="EnsemblFungi"/>
</dbReference>
<comment type="subunit">
    <text evidence="10">Heterodimer consisting of MSH2-MSH3 (MutS beta). Forms a ternary complex with MutL alpha (MLH1-PMS1).</text>
</comment>
<dbReference type="SUPFAM" id="SSF53150">
    <property type="entry name" value="DNA repair protein MutS, domain II"/>
    <property type="match status" value="1"/>
</dbReference>
<feature type="compositionally biased region" description="Basic and acidic residues" evidence="13">
    <location>
        <begin position="89"/>
        <end position="109"/>
    </location>
</feature>
<dbReference type="InterPro" id="IPR007861">
    <property type="entry name" value="DNA_mismatch_repair_MutS_clamp"/>
</dbReference>
<dbReference type="Pfam" id="PF05192">
    <property type="entry name" value="MutS_III"/>
    <property type="match status" value="1"/>
</dbReference>
<dbReference type="Gene3D" id="3.40.50.300">
    <property type="entry name" value="P-loop containing nucleotide triphosphate hydrolases"/>
    <property type="match status" value="1"/>
</dbReference>
<keyword evidence="7 11" id="KW-0234">DNA repair</keyword>
<keyword evidence="3 11" id="KW-0547">Nucleotide-binding</keyword>
<dbReference type="GO" id="GO:0140664">
    <property type="term" value="F:ATP-dependent DNA damage sensor activity"/>
    <property type="evidence" value="ECO:0007669"/>
    <property type="project" value="InterPro"/>
</dbReference>
<feature type="compositionally biased region" description="Acidic residues" evidence="13">
    <location>
        <begin position="148"/>
        <end position="192"/>
    </location>
</feature>
<dbReference type="SUPFAM" id="SSF48334">
    <property type="entry name" value="DNA repair protein MutS, domain III"/>
    <property type="match status" value="1"/>
</dbReference>
<dbReference type="GO" id="GO:0032137">
    <property type="term" value="F:guanine/thymine mispair binding"/>
    <property type="evidence" value="ECO:0007669"/>
    <property type="project" value="EnsemblFungi"/>
</dbReference>
<evidence type="ECO:0000259" key="14">
    <source>
        <dbReference type="PROSITE" id="PS00486"/>
    </source>
</evidence>
<name>A0A1E4SEM2_9ASCO</name>
<comment type="similarity">
    <text evidence="2 11 12">Belongs to the DNA mismatch repair MutS family.</text>
</comment>
<dbReference type="InterPro" id="IPR036678">
    <property type="entry name" value="MutS_con_dom_sf"/>
</dbReference>
<evidence type="ECO:0000256" key="7">
    <source>
        <dbReference type="ARBA" id="ARBA00023204"/>
    </source>
</evidence>
<dbReference type="InterPro" id="IPR027417">
    <property type="entry name" value="P-loop_NTPase"/>
</dbReference>
<dbReference type="Proteomes" id="UP000094285">
    <property type="component" value="Unassembled WGS sequence"/>
</dbReference>
<dbReference type="Pfam" id="PF05190">
    <property type="entry name" value="MutS_IV"/>
    <property type="match status" value="1"/>
</dbReference>
<dbReference type="Pfam" id="PF05188">
    <property type="entry name" value="MutS_II"/>
    <property type="match status" value="1"/>
</dbReference>
<dbReference type="SMART" id="SM00533">
    <property type="entry name" value="MUTSd"/>
    <property type="match status" value="1"/>
</dbReference>
<evidence type="ECO:0000256" key="12">
    <source>
        <dbReference type="RuleBase" id="RU003756"/>
    </source>
</evidence>
<dbReference type="OrthoDB" id="10252754at2759"/>
<dbReference type="Gene3D" id="3.30.420.110">
    <property type="entry name" value="MutS, connector domain"/>
    <property type="match status" value="1"/>
</dbReference>
<feature type="compositionally biased region" description="Low complexity" evidence="13">
    <location>
        <begin position="213"/>
        <end position="231"/>
    </location>
</feature>
<dbReference type="InterPro" id="IPR036187">
    <property type="entry name" value="DNA_mismatch_repair_MutS_sf"/>
</dbReference>
<evidence type="ECO:0000256" key="3">
    <source>
        <dbReference type="ARBA" id="ARBA00022741"/>
    </source>
</evidence>
<evidence type="ECO:0000313" key="15">
    <source>
        <dbReference type="EMBL" id="ODV77979.1"/>
    </source>
</evidence>
<keyword evidence="6 11" id="KW-0238">DNA-binding</keyword>
<dbReference type="GO" id="GO:0000710">
    <property type="term" value="P:meiotic mismatch repair"/>
    <property type="evidence" value="ECO:0007669"/>
    <property type="project" value="EnsemblFungi"/>
</dbReference>
<evidence type="ECO:0000256" key="4">
    <source>
        <dbReference type="ARBA" id="ARBA00022763"/>
    </source>
</evidence>
<dbReference type="FunFam" id="3.40.1170.10:FF:000002">
    <property type="entry name" value="DNA mismatch repair protein"/>
    <property type="match status" value="1"/>
</dbReference>
<dbReference type="GO" id="GO:0043111">
    <property type="term" value="P:replication fork arrest"/>
    <property type="evidence" value="ECO:0007669"/>
    <property type="project" value="EnsemblFungi"/>
</dbReference>
<dbReference type="InterPro" id="IPR017261">
    <property type="entry name" value="DNA_mismatch_repair_MutS/MSH"/>
</dbReference>
<organism evidence="15 16">
    <name type="scientific">Suhomyces tanzawaensis NRRL Y-17324</name>
    <dbReference type="NCBI Taxonomy" id="984487"/>
    <lineage>
        <taxon>Eukaryota</taxon>
        <taxon>Fungi</taxon>
        <taxon>Dikarya</taxon>
        <taxon>Ascomycota</taxon>
        <taxon>Saccharomycotina</taxon>
        <taxon>Pichiomycetes</taxon>
        <taxon>Debaryomycetaceae</taxon>
        <taxon>Suhomyces</taxon>
    </lineage>
</organism>
<keyword evidence="5 11" id="KW-0067">ATP-binding</keyword>
<evidence type="ECO:0000256" key="2">
    <source>
        <dbReference type="ARBA" id="ARBA00006271"/>
    </source>
</evidence>
<gene>
    <name evidence="15" type="ORF">CANTADRAFT_91421</name>
</gene>
<evidence type="ECO:0000256" key="9">
    <source>
        <dbReference type="ARBA" id="ARBA00025373"/>
    </source>
</evidence>
<dbReference type="InterPro" id="IPR000432">
    <property type="entry name" value="DNA_mismatch_repair_MutS_C"/>
</dbReference>
<keyword evidence="8" id="KW-0539">Nucleus</keyword>
<comment type="function">
    <text evidence="9">Component of the post-replicative DNA mismatch repair system (MMR). Heterodimerizes with MSH2 to form MutS beta, which binds to DNA mismatches thereby initiating DNA repair. MSH3 provides substrate-binding and substrate specificity to the complex. When bound, the MutS beta heterodimer bends the DNA helix and shields approximately 20 base pairs. Acts mainly to repair insertion-deletion loops (IDLs) from 2 to 13 nucleotides in size, but can also repair base-base and single insertion-deletion mismatches that occur during replication. After mismatch binding, forms a ternary complex with the MutL alpha heterodimer, which is thought to be responsible for directing the downstream MMR events, including strand discrimination, excision, and resynthesis. ATP binding and hydrolysis play a pivotal role in mismatch repair functions.</text>
</comment>
<proteinExistence type="inferred from homology"/>
<dbReference type="GO" id="GO:0043570">
    <property type="term" value="P:maintenance of DNA repeat elements"/>
    <property type="evidence" value="ECO:0007669"/>
    <property type="project" value="EnsemblFungi"/>
</dbReference>
<comment type="subcellular location">
    <subcellularLocation>
        <location evidence="1">Nucleus</location>
    </subcellularLocation>
</comment>
<dbReference type="GO" id="GO:0016887">
    <property type="term" value="F:ATP hydrolysis activity"/>
    <property type="evidence" value="ECO:0007669"/>
    <property type="project" value="EnsemblFungi"/>
</dbReference>
<dbReference type="PANTHER" id="PTHR11361">
    <property type="entry name" value="DNA MISMATCH REPAIR PROTEIN MUTS FAMILY MEMBER"/>
    <property type="match status" value="1"/>
</dbReference>
<protein>
    <recommendedName>
        <fullName evidence="11">DNA mismatch repair protein</fullName>
    </recommendedName>
</protein>
<accession>A0A1E4SEM2</accession>
<feature type="region of interest" description="Disordered" evidence="13">
    <location>
        <begin position="1"/>
        <end position="236"/>
    </location>
</feature>
<dbReference type="NCBIfam" id="NF003810">
    <property type="entry name" value="PRK05399.1"/>
    <property type="match status" value="1"/>
</dbReference>